<dbReference type="Proteomes" id="UP000031408">
    <property type="component" value="Unassembled WGS sequence"/>
</dbReference>
<feature type="signal peptide" evidence="1">
    <location>
        <begin position="1"/>
        <end position="30"/>
    </location>
</feature>
<dbReference type="AlphaFoldDB" id="A0A0C1L4B8"/>
<dbReference type="RefSeq" id="WP_039139023.1">
    <property type="nucleotide sequence ID" value="NZ_JSVC01000009.1"/>
</dbReference>
<feature type="chain" id="PRO_5002135207" evidence="1">
    <location>
        <begin position="31"/>
        <end position="118"/>
    </location>
</feature>
<reference evidence="2 3" key="1">
    <citation type="submission" date="2014-11" db="EMBL/GenBank/DDBJ databases">
        <title>Genome sequence of Flavihumibacter solisilvae 3-3.</title>
        <authorList>
            <person name="Zhou G."/>
            <person name="Li M."/>
            <person name="Wang G."/>
        </authorList>
    </citation>
    <scope>NUCLEOTIDE SEQUENCE [LARGE SCALE GENOMIC DNA]</scope>
    <source>
        <strain evidence="2 3">3-3</strain>
    </source>
</reference>
<gene>
    <name evidence="2" type="ORF">OI18_08650</name>
</gene>
<comment type="caution">
    <text evidence="2">The sequence shown here is derived from an EMBL/GenBank/DDBJ whole genome shotgun (WGS) entry which is preliminary data.</text>
</comment>
<keyword evidence="3" id="KW-1185">Reference proteome</keyword>
<evidence type="ECO:0000256" key="1">
    <source>
        <dbReference type="SAM" id="SignalP"/>
    </source>
</evidence>
<dbReference type="EMBL" id="JSVC01000009">
    <property type="protein sequence ID" value="KIC94957.1"/>
    <property type="molecule type" value="Genomic_DNA"/>
</dbReference>
<organism evidence="2 3">
    <name type="scientific">Flavihumibacter solisilvae</name>
    <dbReference type="NCBI Taxonomy" id="1349421"/>
    <lineage>
        <taxon>Bacteria</taxon>
        <taxon>Pseudomonadati</taxon>
        <taxon>Bacteroidota</taxon>
        <taxon>Chitinophagia</taxon>
        <taxon>Chitinophagales</taxon>
        <taxon>Chitinophagaceae</taxon>
        <taxon>Flavihumibacter</taxon>
    </lineage>
</organism>
<keyword evidence="1" id="KW-0732">Signal</keyword>
<dbReference type="STRING" id="1349421.OI18_08650"/>
<name>A0A0C1L4B8_9BACT</name>
<sequence length="118" mass="13307">MSFAFNKRVCRLITLVGSIGWLLCCIPANAVKASQSQSVDWSEFCKGEMVSKLNIIFGESIPEALHVAFVRHVNLRSNPDFCPPTFSTLRQFVFPPIPATHHSYSPDFVGFLFRLKPF</sequence>
<evidence type="ECO:0000313" key="2">
    <source>
        <dbReference type="EMBL" id="KIC94957.1"/>
    </source>
</evidence>
<accession>A0A0C1L4B8</accession>
<evidence type="ECO:0000313" key="3">
    <source>
        <dbReference type="Proteomes" id="UP000031408"/>
    </source>
</evidence>
<protein>
    <submittedName>
        <fullName evidence="2">Uncharacterized protein</fullName>
    </submittedName>
</protein>
<proteinExistence type="predicted"/>